<evidence type="ECO:0000313" key="3">
    <source>
        <dbReference type="EMBL" id="PCD03889.1"/>
    </source>
</evidence>
<feature type="region of interest" description="Disordered" evidence="1">
    <location>
        <begin position="54"/>
        <end position="138"/>
    </location>
</feature>
<feature type="transmembrane region" description="Helical" evidence="2">
    <location>
        <begin position="29"/>
        <end position="48"/>
    </location>
</feature>
<evidence type="ECO:0000313" key="4">
    <source>
        <dbReference type="Proteomes" id="UP000218366"/>
    </source>
</evidence>
<organism evidence="3 4">
    <name type="scientific">Sphingomonas spermidinifaciens</name>
    <dbReference type="NCBI Taxonomy" id="1141889"/>
    <lineage>
        <taxon>Bacteria</taxon>
        <taxon>Pseudomonadati</taxon>
        <taxon>Pseudomonadota</taxon>
        <taxon>Alphaproteobacteria</taxon>
        <taxon>Sphingomonadales</taxon>
        <taxon>Sphingomonadaceae</taxon>
        <taxon>Sphingomonas</taxon>
    </lineage>
</organism>
<keyword evidence="2" id="KW-0812">Transmembrane</keyword>
<name>A0A2A4B7Y3_9SPHN</name>
<keyword evidence="4" id="KW-1185">Reference proteome</keyword>
<proteinExistence type="predicted"/>
<evidence type="ECO:0000256" key="2">
    <source>
        <dbReference type="SAM" id="Phobius"/>
    </source>
</evidence>
<evidence type="ECO:0000256" key="1">
    <source>
        <dbReference type="SAM" id="MobiDB-lite"/>
    </source>
</evidence>
<sequence>MDSSNPAPTDTITSTTPAGAADAMMPVTITHLILIVVAIVLTILMILWGQRRWRQRREGERELSTRGETVEVGGEAPIAEAASTDLTARDDVPSHHIEPESDARPVEPPPPPVAPAPPPIADTLPATPPQAAEPPLTTLKGLGPKAAAMLGERGVSSIAALAALTPDQAAALDADLGPFAGRMARDRWHEQAQLLAAGDRAGYEAIFGKLG</sequence>
<accession>A0A2A4B7Y3</accession>
<protein>
    <submittedName>
        <fullName evidence="3">Uncharacterized protein</fullName>
    </submittedName>
</protein>
<feature type="compositionally biased region" description="Basic and acidic residues" evidence="1">
    <location>
        <begin position="87"/>
        <end position="105"/>
    </location>
</feature>
<dbReference type="Proteomes" id="UP000218366">
    <property type="component" value="Unassembled WGS sequence"/>
</dbReference>
<feature type="compositionally biased region" description="Pro residues" evidence="1">
    <location>
        <begin position="106"/>
        <end position="132"/>
    </location>
</feature>
<feature type="compositionally biased region" description="Basic and acidic residues" evidence="1">
    <location>
        <begin position="56"/>
        <end position="69"/>
    </location>
</feature>
<dbReference type="Gene3D" id="1.10.150.20">
    <property type="entry name" value="5' to 3' exonuclease, C-terminal subdomain"/>
    <property type="match status" value="1"/>
</dbReference>
<comment type="caution">
    <text evidence="3">The sequence shown here is derived from an EMBL/GenBank/DDBJ whole genome shotgun (WGS) entry which is preliminary data.</text>
</comment>
<keyword evidence="2" id="KW-0472">Membrane</keyword>
<dbReference type="RefSeq" id="WP_096342284.1">
    <property type="nucleotide sequence ID" value="NZ_NWMW01000001.1"/>
</dbReference>
<reference evidence="3 4" key="1">
    <citation type="submission" date="2017-09" db="EMBL/GenBank/DDBJ databases">
        <title>Sphingomonas spermidinifaciens 9NM-10, whole genome shotgun sequence.</title>
        <authorList>
            <person name="Feng G."/>
            <person name="Zhu H."/>
        </authorList>
    </citation>
    <scope>NUCLEOTIDE SEQUENCE [LARGE SCALE GENOMIC DNA]</scope>
    <source>
        <strain evidence="3 4">9NM-10</strain>
    </source>
</reference>
<dbReference type="EMBL" id="NWMW01000001">
    <property type="protein sequence ID" value="PCD03889.1"/>
    <property type="molecule type" value="Genomic_DNA"/>
</dbReference>
<keyword evidence="2" id="KW-1133">Transmembrane helix</keyword>
<dbReference type="AlphaFoldDB" id="A0A2A4B7Y3"/>
<gene>
    <name evidence="3" type="ORF">COC42_06060</name>
</gene>
<dbReference type="OrthoDB" id="9807941at2"/>